<comment type="caution">
    <text evidence="1">The sequence shown here is derived from an EMBL/GenBank/DDBJ whole genome shotgun (WGS) entry which is preliminary data.</text>
</comment>
<dbReference type="PANTHER" id="PTHR33939">
    <property type="entry name" value="PROTEIN CBG22215"/>
    <property type="match status" value="1"/>
</dbReference>
<dbReference type="Proteomes" id="UP000663829">
    <property type="component" value="Unassembled WGS sequence"/>
</dbReference>
<proteinExistence type="predicted"/>
<evidence type="ECO:0008006" key="4">
    <source>
        <dbReference type="Google" id="ProtNLM"/>
    </source>
</evidence>
<dbReference type="InterPro" id="IPR036397">
    <property type="entry name" value="RNaseH_sf"/>
</dbReference>
<organism evidence="1 3">
    <name type="scientific">Didymodactylos carnosus</name>
    <dbReference type="NCBI Taxonomy" id="1234261"/>
    <lineage>
        <taxon>Eukaryota</taxon>
        <taxon>Metazoa</taxon>
        <taxon>Spiralia</taxon>
        <taxon>Gnathifera</taxon>
        <taxon>Rotifera</taxon>
        <taxon>Eurotatoria</taxon>
        <taxon>Bdelloidea</taxon>
        <taxon>Philodinida</taxon>
        <taxon>Philodinidae</taxon>
        <taxon>Didymodactylos</taxon>
    </lineage>
</organism>
<dbReference type="EMBL" id="CAJNOQ010036843">
    <property type="protein sequence ID" value="CAF1605934.1"/>
    <property type="molecule type" value="Genomic_DNA"/>
</dbReference>
<dbReference type="EMBL" id="CAJOBC010103415">
    <property type="protein sequence ID" value="CAF4485834.1"/>
    <property type="molecule type" value="Genomic_DNA"/>
</dbReference>
<dbReference type="AlphaFoldDB" id="A0A816BCJ0"/>
<name>A0A816BCJ0_9BILA</name>
<gene>
    <name evidence="1" type="ORF">GPM918_LOCUS42751</name>
    <name evidence="2" type="ORF">SRO942_LOCUS44068</name>
</gene>
<keyword evidence="3" id="KW-1185">Reference proteome</keyword>
<dbReference type="Proteomes" id="UP000681722">
    <property type="component" value="Unassembled WGS sequence"/>
</dbReference>
<dbReference type="GO" id="GO:0003676">
    <property type="term" value="F:nucleic acid binding"/>
    <property type="evidence" value="ECO:0007669"/>
    <property type="project" value="InterPro"/>
</dbReference>
<reference evidence="1" key="1">
    <citation type="submission" date="2021-02" db="EMBL/GenBank/DDBJ databases">
        <authorList>
            <person name="Nowell W R."/>
        </authorList>
    </citation>
    <scope>NUCLEOTIDE SEQUENCE</scope>
</reference>
<accession>A0A816BCJ0</accession>
<evidence type="ECO:0000313" key="2">
    <source>
        <dbReference type="EMBL" id="CAF4485834.1"/>
    </source>
</evidence>
<evidence type="ECO:0000313" key="3">
    <source>
        <dbReference type="Proteomes" id="UP000663829"/>
    </source>
</evidence>
<dbReference type="OrthoDB" id="2266637at2759"/>
<evidence type="ECO:0000313" key="1">
    <source>
        <dbReference type="EMBL" id="CAF1605934.1"/>
    </source>
</evidence>
<dbReference type="Gene3D" id="3.30.420.10">
    <property type="entry name" value="Ribonuclease H-like superfamily/Ribonuclease H"/>
    <property type="match status" value="1"/>
</dbReference>
<feature type="non-terminal residue" evidence="1">
    <location>
        <position position="1"/>
    </location>
</feature>
<dbReference type="PANTHER" id="PTHR33939:SF1">
    <property type="entry name" value="DUF4371 DOMAIN-CONTAINING PROTEIN"/>
    <property type="match status" value="1"/>
</dbReference>
<sequence>YPLHRLVYQFGRGHVISGNPQDKTPRIRQFIIDYANAFKSEANGDNVIVYMNESYVNTRHALNGTWYDATTPIGNKVIRGTGKRARLIIVHAMTQHGLLHHTHREGATRVQKTPEMIWTAGKANGDYHKNMDSVTFLLWLDKYLFPTLQLLFSKKMILVLDNASYHNARGPDYIDPNKKMNKSEVIEKLLLYNIHNVEVEREGKVRMDSSTYNKRGGSKAPTLSELRTALANHSQNIGYIVSTDYLDEKQ</sequence>
<protein>
    <recommendedName>
        <fullName evidence="4">Tc1-like transposase DDE domain-containing protein</fullName>
    </recommendedName>
</protein>